<dbReference type="Proteomes" id="UP000654922">
    <property type="component" value="Unassembled WGS sequence"/>
</dbReference>
<sequence length="211" mass="24385">MSIFKIDAAWAYTITQICGNLYPQRRNLNSRNKKTLVMNAMGSTLNNAHFTFFLNGLNNMKLQIWVGNNPVAEDRIEAMIKDTNPTRALNNLRSALSVIYYLNHPIAHDNWVSPANDVRTEWGRAELEWATAGNGREPVTEFWDEWLRDFMQDRTSRVRRFVQRWACEMRSYWAVRTGDTATQTLQVLQSLYNSASDLSIELDGLHEEPIA</sequence>
<dbReference type="AlphaFoldDB" id="A0A8H6UL02"/>
<evidence type="ECO:0000313" key="2">
    <source>
        <dbReference type="Proteomes" id="UP000654922"/>
    </source>
</evidence>
<organism evidence="1 2">
    <name type="scientific">Aspergillus felis</name>
    <dbReference type="NCBI Taxonomy" id="1287682"/>
    <lineage>
        <taxon>Eukaryota</taxon>
        <taxon>Fungi</taxon>
        <taxon>Dikarya</taxon>
        <taxon>Ascomycota</taxon>
        <taxon>Pezizomycotina</taxon>
        <taxon>Eurotiomycetes</taxon>
        <taxon>Eurotiomycetidae</taxon>
        <taxon>Eurotiales</taxon>
        <taxon>Aspergillaceae</taxon>
        <taxon>Aspergillus</taxon>
        <taxon>Aspergillus subgen. Fumigati</taxon>
    </lineage>
</organism>
<name>A0A8H6UL02_9EURO</name>
<protein>
    <submittedName>
        <fullName evidence="1">Uncharacterized protein</fullName>
    </submittedName>
</protein>
<proteinExistence type="predicted"/>
<reference evidence="1" key="1">
    <citation type="submission" date="2020-06" db="EMBL/GenBank/DDBJ databases">
        <title>Draft genome sequences of strains closely related to Aspergillus parafelis and Aspergillus hiratsukae.</title>
        <authorList>
            <person name="Dos Santos R.A.C."/>
            <person name="Rivero-Menendez O."/>
            <person name="Steenwyk J.L."/>
            <person name="Mead M.E."/>
            <person name="Goldman G.H."/>
            <person name="Alastruey-Izquierdo A."/>
            <person name="Rokas A."/>
        </authorList>
    </citation>
    <scope>NUCLEOTIDE SEQUENCE</scope>
    <source>
        <strain evidence="1">CNM-CM5623</strain>
    </source>
</reference>
<accession>A0A8H6UL02</accession>
<dbReference type="EMBL" id="JACBAE010001384">
    <property type="protein sequence ID" value="KAF7158728.1"/>
    <property type="molecule type" value="Genomic_DNA"/>
</dbReference>
<evidence type="ECO:0000313" key="1">
    <source>
        <dbReference type="EMBL" id="KAF7158728.1"/>
    </source>
</evidence>
<gene>
    <name evidence="1" type="ORF">CNMCM5623_003892</name>
</gene>
<dbReference type="OrthoDB" id="73875at2759"/>
<comment type="caution">
    <text evidence="1">The sequence shown here is derived from an EMBL/GenBank/DDBJ whole genome shotgun (WGS) entry which is preliminary data.</text>
</comment>